<keyword evidence="1" id="KW-1133">Transmembrane helix</keyword>
<feature type="transmembrane region" description="Helical" evidence="1">
    <location>
        <begin position="256"/>
        <end position="274"/>
    </location>
</feature>
<name>A0A1E5L9I2_9FIRM</name>
<evidence type="ECO:0000259" key="2">
    <source>
        <dbReference type="Pfam" id="PF03599"/>
    </source>
</evidence>
<gene>
    <name evidence="3" type="ORF">BHU72_10475</name>
</gene>
<organism evidence="3 4">
    <name type="scientific">Desulfuribacillus stibiiarsenatis</name>
    <dbReference type="NCBI Taxonomy" id="1390249"/>
    <lineage>
        <taxon>Bacteria</taxon>
        <taxon>Bacillati</taxon>
        <taxon>Bacillota</taxon>
        <taxon>Desulfuribacillia</taxon>
        <taxon>Desulfuribacillales</taxon>
        <taxon>Desulfuribacillaceae</taxon>
        <taxon>Desulfuribacillus</taxon>
    </lineage>
</organism>
<dbReference type="AlphaFoldDB" id="A0A1E5L9I2"/>
<comment type="caution">
    <text evidence="3">The sequence shown here is derived from an EMBL/GenBank/DDBJ whole genome shotgun (WGS) entry which is preliminary data.</text>
</comment>
<feature type="transmembrane region" description="Helical" evidence="1">
    <location>
        <begin position="319"/>
        <end position="340"/>
    </location>
</feature>
<feature type="domain" description="CO dehydrogenase/acetyl-CoA synthase delta subunit TIM barrel" evidence="2">
    <location>
        <begin position="42"/>
        <end position="158"/>
    </location>
</feature>
<dbReference type="EMBL" id="MJAT01000002">
    <property type="protein sequence ID" value="OEH86694.1"/>
    <property type="molecule type" value="Genomic_DNA"/>
</dbReference>
<dbReference type="NCBIfam" id="NF040863">
    <property type="entry name" value="HgcA_corrinoid"/>
    <property type="match status" value="1"/>
</dbReference>
<feature type="transmembrane region" description="Helical" evidence="1">
    <location>
        <begin position="188"/>
        <end position="209"/>
    </location>
</feature>
<keyword evidence="1" id="KW-0812">Transmembrane</keyword>
<dbReference type="STRING" id="1390249.BHU72_10475"/>
<dbReference type="InterPro" id="IPR016041">
    <property type="entry name" value="Ac-CoA_synth_d_su_TIM-brl"/>
</dbReference>
<evidence type="ECO:0000313" key="4">
    <source>
        <dbReference type="Proteomes" id="UP000095255"/>
    </source>
</evidence>
<dbReference type="Pfam" id="PF03599">
    <property type="entry name" value="CdhD"/>
    <property type="match status" value="1"/>
</dbReference>
<feature type="transmembrane region" description="Helical" evidence="1">
    <location>
        <begin position="229"/>
        <end position="249"/>
    </location>
</feature>
<reference evidence="3 4" key="1">
    <citation type="submission" date="2016-09" db="EMBL/GenBank/DDBJ databases">
        <title>Desulfuribacillus arsenicus sp. nov., an obligately anaerobic, dissimilatory arsenic- and antimonate-reducing bacterium isolated from anoxic sediments.</title>
        <authorList>
            <person name="Abin C.A."/>
            <person name="Hollibaugh J.T."/>
        </authorList>
    </citation>
    <scope>NUCLEOTIDE SEQUENCE [LARGE SCALE GENOMIC DNA]</scope>
    <source>
        <strain evidence="3 4">MLFW-2</strain>
    </source>
</reference>
<feature type="transmembrane region" description="Helical" evidence="1">
    <location>
        <begin position="280"/>
        <end position="298"/>
    </location>
</feature>
<dbReference type="Proteomes" id="UP000095255">
    <property type="component" value="Unassembled WGS sequence"/>
</dbReference>
<accession>A0A1E5L9I2</accession>
<dbReference type="Gene3D" id="3.40.50.11600">
    <property type="match status" value="1"/>
</dbReference>
<protein>
    <recommendedName>
        <fullName evidence="2">CO dehydrogenase/acetyl-CoA synthase delta subunit TIM barrel domain-containing protein</fullName>
    </recommendedName>
</protein>
<keyword evidence="4" id="KW-1185">Reference proteome</keyword>
<proteinExistence type="predicted"/>
<evidence type="ECO:0000313" key="3">
    <source>
        <dbReference type="EMBL" id="OEH86694.1"/>
    </source>
</evidence>
<evidence type="ECO:0000256" key="1">
    <source>
        <dbReference type="SAM" id="Phobius"/>
    </source>
</evidence>
<sequence length="341" mass="37455">MTGSVETSLGPIRRISTELRLIDSYWNLKARLGIARDTFKIPPGLYAIGNPDANSPVLVTCNYKLTIDIVRVSLDGIDTWLLVIDTKGVNVWCAAGKGTFSTEEIIYRIQKYQIKELVSHNTIIVPQLGAPGITAHEITKFAGFKVIYGPVYAKDIPMFLSNQNVATEDMRRVNFTLRERLAVAPLETFMAIHYLPYVIIFFVLLQWFGGNHTSIIQVVQSGLMNTVPYLIAILIGTLAFPMLLPVLPFQMFAVKALILGLSWSAVVFAFANVFHFEQSIAVGAANMLLLASIISFLAMNFTGSTTFTSLSGVKKETTIAVPTMAIASAIAIVLMILGFLL</sequence>
<keyword evidence="1" id="KW-0472">Membrane</keyword>